<organism evidence="1 2">
    <name type="scientific">Paenalcaligenes hermetiae</name>
    <dbReference type="NCBI Taxonomy" id="1157987"/>
    <lineage>
        <taxon>Bacteria</taxon>
        <taxon>Pseudomonadati</taxon>
        <taxon>Pseudomonadota</taxon>
        <taxon>Betaproteobacteria</taxon>
        <taxon>Burkholderiales</taxon>
        <taxon>Alcaligenaceae</taxon>
        <taxon>Paenalcaligenes</taxon>
    </lineage>
</organism>
<gene>
    <name evidence="1" type="ORF">GCM10023337_05760</name>
</gene>
<proteinExistence type="predicted"/>
<sequence>MTLSIRLGAEIHITNPAHSMYQQAGRYMGPAELPGMEHHRICFDGKVHLVQRADFELLYPDRDLRQD</sequence>
<dbReference type="Proteomes" id="UP001500227">
    <property type="component" value="Unassembled WGS sequence"/>
</dbReference>
<dbReference type="RefSeq" id="WP_345369464.1">
    <property type="nucleotide sequence ID" value="NZ_BAABKD010000002.1"/>
</dbReference>
<protein>
    <submittedName>
        <fullName evidence="1">Uncharacterized protein</fullName>
    </submittedName>
</protein>
<keyword evidence="2" id="KW-1185">Reference proteome</keyword>
<comment type="caution">
    <text evidence="1">The sequence shown here is derived from an EMBL/GenBank/DDBJ whole genome shotgun (WGS) entry which is preliminary data.</text>
</comment>
<dbReference type="EMBL" id="BAABKD010000002">
    <property type="protein sequence ID" value="GAA5086262.1"/>
    <property type="molecule type" value="Genomic_DNA"/>
</dbReference>
<reference evidence="2" key="1">
    <citation type="journal article" date="2019" name="Int. J. Syst. Evol. Microbiol.">
        <title>The Global Catalogue of Microorganisms (GCM) 10K type strain sequencing project: providing services to taxonomists for standard genome sequencing and annotation.</title>
        <authorList>
            <consortium name="The Broad Institute Genomics Platform"/>
            <consortium name="The Broad Institute Genome Sequencing Center for Infectious Disease"/>
            <person name="Wu L."/>
            <person name="Ma J."/>
        </authorList>
    </citation>
    <scope>NUCLEOTIDE SEQUENCE [LARGE SCALE GENOMIC DNA]</scope>
    <source>
        <strain evidence="2">JCM 18423</strain>
    </source>
</reference>
<name>A0ABP9LZ53_9BURK</name>
<evidence type="ECO:0000313" key="1">
    <source>
        <dbReference type="EMBL" id="GAA5086262.1"/>
    </source>
</evidence>
<accession>A0ABP9LZ53</accession>
<evidence type="ECO:0000313" key="2">
    <source>
        <dbReference type="Proteomes" id="UP001500227"/>
    </source>
</evidence>